<keyword evidence="4" id="KW-1015">Disulfide bond</keyword>
<comment type="cofactor">
    <cofactor evidence="3">
        <name>FAD</name>
        <dbReference type="ChEBI" id="CHEBI:57692"/>
    </cofactor>
</comment>
<dbReference type="InterPro" id="IPR036188">
    <property type="entry name" value="FAD/NAD-bd_sf"/>
</dbReference>
<proteinExistence type="inferred from homology"/>
<evidence type="ECO:0000256" key="1">
    <source>
        <dbReference type="ARBA" id="ARBA00010790"/>
    </source>
</evidence>
<dbReference type="AlphaFoldDB" id="D8S4A8"/>
<dbReference type="InParanoid" id="D8S4A8"/>
<gene>
    <name evidence="7" type="ORF">SELMODRAFT_108291</name>
</gene>
<feature type="domain" description="Glucose-methanol-choline oxidoreductase N-terminal" evidence="6">
    <location>
        <begin position="275"/>
        <end position="289"/>
    </location>
</feature>
<dbReference type="PIRSF" id="PIRSF000137">
    <property type="entry name" value="Alcohol_oxidase"/>
    <property type="match status" value="1"/>
</dbReference>
<protein>
    <recommendedName>
        <fullName evidence="6">Glucose-methanol-choline oxidoreductase N-terminal domain-containing protein</fullName>
    </recommendedName>
</protein>
<dbReference type="Gramene" id="EFJ20909">
    <property type="protein sequence ID" value="EFJ20909"/>
    <property type="gene ID" value="SELMODRAFT_108291"/>
</dbReference>
<keyword evidence="3" id="KW-0274">FAD</keyword>
<feature type="binding site" evidence="3">
    <location>
        <begin position="461"/>
        <end position="462"/>
    </location>
    <ligand>
        <name>FAD</name>
        <dbReference type="ChEBI" id="CHEBI:57692"/>
    </ligand>
</feature>
<dbReference type="Gene3D" id="3.50.50.60">
    <property type="entry name" value="FAD/NAD(P)-binding domain"/>
    <property type="match status" value="1"/>
</dbReference>
<accession>D8S4A8</accession>
<dbReference type="KEGG" id="smo:SELMODRAFT_108291"/>
<evidence type="ECO:0000313" key="8">
    <source>
        <dbReference type="Proteomes" id="UP000001514"/>
    </source>
</evidence>
<keyword evidence="3" id="KW-0285">Flavoprotein</keyword>
<reference evidence="7 8" key="1">
    <citation type="journal article" date="2011" name="Science">
        <title>The Selaginella genome identifies genetic changes associated with the evolution of vascular plants.</title>
        <authorList>
            <person name="Banks J.A."/>
            <person name="Nishiyama T."/>
            <person name="Hasebe M."/>
            <person name="Bowman J.L."/>
            <person name="Gribskov M."/>
            <person name="dePamphilis C."/>
            <person name="Albert V.A."/>
            <person name="Aono N."/>
            <person name="Aoyama T."/>
            <person name="Ambrose B.A."/>
            <person name="Ashton N.W."/>
            <person name="Axtell M.J."/>
            <person name="Barker E."/>
            <person name="Barker M.S."/>
            <person name="Bennetzen J.L."/>
            <person name="Bonawitz N.D."/>
            <person name="Chapple C."/>
            <person name="Cheng C."/>
            <person name="Correa L.G."/>
            <person name="Dacre M."/>
            <person name="DeBarry J."/>
            <person name="Dreyer I."/>
            <person name="Elias M."/>
            <person name="Engstrom E.M."/>
            <person name="Estelle M."/>
            <person name="Feng L."/>
            <person name="Finet C."/>
            <person name="Floyd S.K."/>
            <person name="Frommer W.B."/>
            <person name="Fujita T."/>
            <person name="Gramzow L."/>
            <person name="Gutensohn M."/>
            <person name="Harholt J."/>
            <person name="Hattori M."/>
            <person name="Heyl A."/>
            <person name="Hirai T."/>
            <person name="Hiwatashi Y."/>
            <person name="Ishikawa M."/>
            <person name="Iwata M."/>
            <person name="Karol K.G."/>
            <person name="Koehler B."/>
            <person name="Kolukisaoglu U."/>
            <person name="Kubo M."/>
            <person name="Kurata T."/>
            <person name="Lalonde S."/>
            <person name="Li K."/>
            <person name="Li Y."/>
            <person name="Litt A."/>
            <person name="Lyons E."/>
            <person name="Manning G."/>
            <person name="Maruyama T."/>
            <person name="Michael T.P."/>
            <person name="Mikami K."/>
            <person name="Miyazaki S."/>
            <person name="Morinaga S."/>
            <person name="Murata T."/>
            <person name="Mueller-Roeber B."/>
            <person name="Nelson D.R."/>
            <person name="Obara M."/>
            <person name="Oguri Y."/>
            <person name="Olmstead R.G."/>
            <person name="Onodera N."/>
            <person name="Petersen B.L."/>
            <person name="Pils B."/>
            <person name="Prigge M."/>
            <person name="Rensing S.A."/>
            <person name="Riano-Pachon D.M."/>
            <person name="Roberts A.W."/>
            <person name="Sato Y."/>
            <person name="Scheller H.V."/>
            <person name="Schulz B."/>
            <person name="Schulz C."/>
            <person name="Shakirov E.V."/>
            <person name="Shibagaki N."/>
            <person name="Shinohara N."/>
            <person name="Shippen D.E."/>
            <person name="Soerensen I."/>
            <person name="Sotooka R."/>
            <person name="Sugimoto N."/>
            <person name="Sugita M."/>
            <person name="Sumikawa N."/>
            <person name="Tanurdzic M."/>
            <person name="Theissen G."/>
            <person name="Ulvskov P."/>
            <person name="Wakazuki S."/>
            <person name="Weng J.K."/>
            <person name="Willats W.W."/>
            <person name="Wipf D."/>
            <person name="Wolf P.G."/>
            <person name="Yang L."/>
            <person name="Zimmer A.D."/>
            <person name="Zhu Q."/>
            <person name="Mitros T."/>
            <person name="Hellsten U."/>
            <person name="Loque D."/>
            <person name="Otillar R."/>
            <person name="Salamov A."/>
            <person name="Schmutz J."/>
            <person name="Shapiro H."/>
            <person name="Lindquist E."/>
            <person name="Lucas S."/>
            <person name="Rokhsar D."/>
            <person name="Grigoriev I.V."/>
        </authorList>
    </citation>
    <scope>NUCLEOTIDE SEQUENCE [LARGE SCALE GENOMIC DNA]</scope>
</reference>
<comment type="similarity">
    <text evidence="1">Belongs to the GMC oxidoreductase family.</text>
</comment>
<evidence type="ECO:0000256" key="5">
    <source>
        <dbReference type="SAM" id="SignalP"/>
    </source>
</evidence>
<dbReference type="SUPFAM" id="SSF54373">
    <property type="entry name" value="FAD-linked reductases, C-terminal domain"/>
    <property type="match status" value="1"/>
</dbReference>
<dbReference type="eggNOG" id="KOG1238">
    <property type="taxonomic scope" value="Eukaryota"/>
</dbReference>
<dbReference type="GO" id="GO:0016614">
    <property type="term" value="F:oxidoreductase activity, acting on CH-OH group of donors"/>
    <property type="evidence" value="ECO:0007669"/>
    <property type="project" value="InterPro"/>
</dbReference>
<dbReference type="STRING" id="88036.D8S4A8"/>
<feature type="disulfide bond" evidence="4">
    <location>
        <begin position="399"/>
        <end position="453"/>
    </location>
</feature>
<organism evidence="8">
    <name type="scientific">Selaginella moellendorffii</name>
    <name type="common">Spikemoss</name>
    <dbReference type="NCBI Taxonomy" id="88036"/>
    <lineage>
        <taxon>Eukaryota</taxon>
        <taxon>Viridiplantae</taxon>
        <taxon>Streptophyta</taxon>
        <taxon>Embryophyta</taxon>
        <taxon>Tracheophyta</taxon>
        <taxon>Lycopodiopsida</taxon>
        <taxon>Selaginellales</taxon>
        <taxon>Selaginellaceae</taxon>
        <taxon>Selaginella</taxon>
    </lineage>
</organism>
<sequence>MRDHFSPSRCFIVVLTLLSVPATLALNFSFFEEAADARFAPEGYDYIIVGGGACGCALAATLSQKFKVLLLERGDSPYGYPVLMREENFAVSMLDLAHSQAFLTTDLVLNARARVLGGGTSINGGFMTRAPKSEIDSIVGLDDYAQVNASYEWLENGISSLPRTGPFQTAYKNALLQAGVTPDNGVTYDHLPGAKVGGTLFDGNGTRRPASNLLPLYANLTNVQVVINALVQKIIFSGSGTPKAVGVQVTGRLSGKTYTVLLRNSSKSEVILTAGAIGTPQLLMLSGIGPRDHLQAKKIKVVADSPDVGKHIVDNPSTRVYIGSPSPVEVSLIQSVGIDPSGTYFEGLSSPQKSPIVVVTQKVAKPRSSGEIRLLTLNADDNPQVTFNYFKDSVDMQTCVSGANTLEEVLLTSSFSPFITAFQPMPSGGIVAAPNRRNPLLKPTINITLALYCRTALATMWHYHGSCRVGKVVDRTYRVIGVEKLRVLDSSVFDFSPGTNPQSTFMMLARYSIISHFRYSCFELNHLCRYMGLEMVKQA</sequence>
<dbReference type="InterPro" id="IPR051871">
    <property type="entry name" value="GMC_Oxidoreductase-Related"/>
</dbReference>
<keyword evidence="2 5" id="KW-0732">Signal</keyword>
<dbReference type="Gene3D" id="3.30.410.40">
    <property type="match status" value="1"/>
</dbReference>
<feature type="binding site" evidence="3">
    <location>
        <position position="231"/>
    </location>
    <ligand>
        <name>FAD</name>
        <dbReference type="ChEBI" id="CHEBI:57692"/>
    </ligand>
</feature>
<dbReference type="Pfam" id="PF05199">
    <property type="entry name" value="GMC_oxred_C"/>
    <property type="match status" value="1"/>
</dbReference>
<dbReference type="HOGENOM" id="CLU_026750_0_0_1"/>
<dbReference type="EMBL" id="GL377601">
    <property type="protein sequence ID" value="EFJ20909.1"/>
    <property type="molecule type" value="Genomic_DNA"/>
</dbReference>
<evidence type="ECO:0000256" key="3">
    <source>
        <dbReference type="PIRSR" id="PIRSR000137-2"/>
    </source>
</evidence>
<dbReference type="PROSITE" id="PS00624">
    <property type="entry name" value="GMC_OXRED_2"/>
    <property type="match status" value="1"/>
</dbReference>
<evidence type="ECO:0000313" key="7">
    <source>
        <dbReference type="EMBL" id="EFJ20909.1"/>
    </source>
</evidence>
<dbReference type="GO" id="GO:0050660">
    <property type="term" value="F:flavin adenine dinucleotide binding"/>
    <property type="evidence" value="ECO:0007669"/>
    <property type="project" value="InterPro"/>
</dbReference>
<feature type="chain" id="PRO_5003122396" description="Glucose-methanol-choline oxidoreductase N-terminal domain-containing protein" evidence="5">
    <location>
        <begin position="26"/>
        <end position="539"/>
    </location>
</feature>
<feature type="signal peptide" evidence="5">
    <location>
        <begin position="1"/>
        <end position="25"/>
    </location>
</feature>
<dbReference type="InterPro" id="IPR000172">
    <property type="entry name" value="GMC_OxRdtase_N"/>
</dbReference>
<keyword evidence="8" id="KW-1185">Reference proteome</keyword>
<name>D8S4A8_SELML</name>
<dbReference type="InterPro" id="IPR012132">
    <property type="entry name" value="GMC_OxRdtase"/>
</dbReference>
<dbReference type="Proteomes" id="UP000001514">
    <property type="component" value="Unassembled WGS sequence"/>
</dbReference>
<dbReference type="InterPro" id="IPR007867">
    <property type="entry name" value="GMC_OxRtase_C"/>
</dbReference>
<dbReference type="PANTHER" id="PTHR45968">
    <property type="entry name" value="OSJNBA0019K04.7 PROTEIN"/>
    <property type="match status" value="1"/>
</dbReference>
<dbReference type="PANTHER" id="PTHR45968:SF3">
    <property type="entry name" value="OS04G0573100 PROTEIN"/>
    <property type="match status" value="1"/>
</dbReference>
<feature type="binding site" evidence="3">
    <location>
        <position position="115"/>
    </location>
    <ligand>
        <name>FAD</name>
        <dbReference type="ChEBI" id="CHEBI:57692"/>
    </ligand>
</feature>
<dbReference type="Pfam" id="PF00732">
    <property type="entry name" value="GMC_oxred_N"/>
    <property type="match status" value="1"/>
</dbReference>
<evidence type="ECO:0000256" key="2">
    <source>
        <dbReference type="ARBA" id="ARBA00022729"/>
    </source>
</evidence>
<evidence type="ECO:0000259" key="6">
    <source>
        <dbReference type="PROSITE" id="PS00624"/>
    </source>
</evidence>
<feature type="binding site" evidence="3">
    <location>
        <begin position="501"/>
        <end position="502"/>
    </location>
    <ligand>
        <name>FAD</name>
        <dbReference type="ChEBI" id="CHEBI:57692"/>
    </ligand>
</feature>
<dbReference type="SUPFAM" id="SSF51905">
    <property type="entry name" value="FAD/NAD(P)-binding domain"/>
    <property type="match status" value="1"/>
</dbReference>
<evidence type="ECO:0000256" key="4">
    <source>
        <dbReference type="PIRSR" id="PIRSR000137-3"/>
    </source>
</evidence>